<dbReference type="EMBL" id="NKQK01000023">
    <property type="protein sequence ID" value="PSR95763.1"/>
    <property type="molecule type" value="Genomic_DNA"/>
</dbReference>
<feature type="compositionally biased region" description="Polar residues" evidence="6">
    <location>
        <begin position="32"/>
        <end position="45"/>
    </location>
</feature>
<dbReference type="PROSITE" id="PS51369">
    <property type="entry name" value="TCP"/>
    <property type="match status" value="1"/>
</dbReference>
<dbReference type="InterPro" id="IPR017887">
    <property type="entry name" value="TF_TCP_subgr"/>
</dbReference>
<evidence type="ECO:0000256" key="1">
    <source>
        <dbReference type="ARBA" id="ARBA00004123"/>
    </source>
</evidence>
<feature type="region of interest" description="Disordered" evidence="6">
    <location>
        <begin position="340"/>
        <end position="380"/>
    </location>
</feature>
<evidence type="ECO:0000313" key="9">
    <source>
        <dbReference type="Proteomes" id="UP000241394"/>
    </source>
</evidence>
<reference evidence="8 9" key="1">
    <citation type="submission" date="2017-07" db="EMBL/GenBank/DDBJ databases">
        <title>An improved, manually edited Actinidia chinensis var. chinensis (kiwifruit) genome highlights the challenges associated with draft genomes and gene prediction in plants.</title>
        <authorList>
            <person name="Pilkington S."/>
            <person name="Crowhurst R."/>
            <person name="Hilario E."/>
            <person name="Nardozza S."/>
            <person name="Fraser L."/>
            <person name="Peng Y."/>
            <person name="Gunaseelan K."/>
            <person name="Simpson R."/>
            <person name="Tahir J."/>
            <person name="Deroles S."/>
            <person name="Templeton K."/>
            <person name="Luo Z."/>
            <person name="Davy M."/>
            <person name="Cheng C."/>
            <person name="Mcneilage M."/>
            <person name="Scaglione D."/>
            <person name="Liu Y."/>
            <person name="Zhang Q."/>
            <person name="Datson P."/>
            <person name="De Silva N."/>
            <person name="Gardiner S."/>
            <person name="Bassett H."/>
            <person name="Chagne D."/>
            <person name="Mccallum J."/>
            <person name="Dzierzon H."/>
            <person name="Deng C."/>
            <person name="Wang Y.-Y."/>
            <person name="Barron N."/>
            <person name="Manako K."/>
            <person name="Bowen J."/>
            <person name="Foster T."/>
            <person name="Erridge Z."/>
            <person name="Tiffin H."/>
            <person name="Waite C."/>
            <person name="Davies K."/>
            <person name="Grierson E."/>
            <person name="Laing W."/>
            <person name="Kirk R."/>
            <person name="Chen X."/>
            <person name="Wood M."/>
            <person name="Montefiori M."/>
            <person name="Brummell D."/>
            <person name="Schwinn K."/>
            <person name="Catanach A."/>
            <person name="Fullerton C."/>
            <person name="Li D."/>
            <person name="Meiyalaghan S."/>
            <person name="Nieuwenhuizen N."/>
            <person name="Read N."/>
            <person name="Prakash R."/>
            <person name="Hunter D."/>
            <person name="Zhang H."/>
            <person name="Mckenzie M."/>
            <person name="Knabel M."/>
            <person name="Harris A."/>
            <person name="Allan A."/>
            <person name="Chen A."/>
            <person name="Janssen B."/>
            <person name="Plunkett B."/>
            <person name="Dwamena C."/>
            <person name="Voogd C."/>
            <person name="Leif D."/>
            <person name="Lafferty D."/>
            <person name="Souleyre E."/>
            <person name="Varkonyi-Gasic E."/>
            <person name="Gambi F."/>
            <person name="Hanley J."/>
            <person name="Yao J.-L."/>
            <person name="Cheung J."/>
            <person name="David K."/>
            <person name="Warren B."/>
            <person name="Marsh K."/>
            <person name="Snowden K."/>
            <person name="Lin-Wang K."/>
            <person name="Brian L."/>
            <person name="Martinez-Sanchez M."/>
            <person name="Wang M."/>
            <person name="Ileperuma N."/>
            <person name="Macnee N."/>
            <person name="Campin R."/>
            <person name="Mcatee P."/>
            <person name="Drummond R."/>
            <person name="Espley R."/>
            <person name="Ireland H."/>
            <person name="Wu R."/>
            <person name="Atkinson R."/>
            <person name="Karunairetnam S."/>
            <person name="Bulley S."/>
            <person name="Chunkath S."/>
            <person name="Hanley Z."/>
            <person name="Storey R."/>
            <person name="Thrimawithana A."/>
            <person name="Thomson S."/>
            <person name="David C."/>
            <person name="Testolin R."/>
        </authorList>
    </citation>
    <scope>NUCLEOTIDE SEQUENCE [LARGE SCALE GENOMIC DNA]</scope>
    <source>
        <strain evidence="9">cv. Red5</strain>
        <tissue evidence="8">Young leaf</tissue>
    </source>
</reference>
<feature type="domain" description="TCP" evidence="7">
    <location>
        <begin position="64"/>
        <end position="122"/>
    </location>
</feature>
<keyword evidence="5" id="KW-0539">Nucleus</keyword>
<dbReference type="STRING" id="1590841.A0A2R6PRZ3"/>
<accession>A0A2R6PRZ3</accession>
<feature type="region of interest" description="Disordered" evidence="6">
    <location>
        <begin position="17"/>
        <end position="45"/>
    </location>
</feature>
<evidence type="ECO:0000256" key="4">
    <source>
        <dbReference type="ARBA" id="ARBA00023163"/>
    </source>
</evidence>
<evidence type="ECO:0000313" key="8">
    <source>
        <dbReference type="EMBL" id="PSR95763.1"/>
    </source>
</evidence>
<reference evidence="9" key="2">
    <citation type="journal article" date="2018" name="BMC Genomics">
        <title>A manually annotated Actinidia chinensis var. chinensis (kiwifruit) genome highlights the challenges associated with draft genomes and gene prediction in plants.</title>
        <authorList>
            <person name="Pilkington S.M."/>
            <person name="Crowhurst R."/>
            <person name="Hilario E."/>
            <person name="Nardozza S."/>
            <person name="Fraser L."/>
            <person name="Peng Y."/>
            <person name="Gunaseelan K."/>
            <person name="Simpson R."/>
            <person name="Tahir J."/>
            <person name="Deroles S.C."/>
            <person name="Templeton K."/>
            <person name="Luo Z."/>
            <person name="Davy M."/>
            <person name="Cheng C."/>
            <person name="McNeilage M."/>
            <person name="Scaglione D."/>
            <person name="Liu Y."/>
            <person name="Zhang Q."/>
            <person name="Datson P."/>
            <person name="De Silva N."/>
            <person name="Gardiner S.E."/>
            <person name="Bassett H."/>
            <person name="Chagne D."/>
            <person name="McCallum J."/>
            <person name="Dzierzon H."/>
            <person name="Deng C."/>
            <person name="Wang Y.Y."/>
            <person name="Barron L."/>
            <person name="Manako K."/>
            <person name="Bowen J."/>
            <person name="Foster T.M."/>
            <person name="Erridge Z.A."/>
            <person name="Tiffin H."/>
            <person name="Waite C.N."/>
            <person name="Davies K.M."/>
            <person name="Grierson E.P."/>
            <person name="Laing W.A."/>
            <person name="Kirk R."/>
            <person name="Chen X."/>
            <person name="Wood M."/>
            <person name="Montefiori M."/>
            <person name="Brummell D.A."/>
            <person name="Schwinn K.E."/>
            <person name="Catanach A."/>
            <person name="Fullerton C."/>
            <person name="Li D."/>
            <person name="Meiyalaghan S."/>
            <person name="Nieuwenhuizen N."/>
            <person name="Read N."/>
            <person name="Prakash R."/>
            <person name="Hunter D."/>
            <person name="Zhang H."/>
            <person name="McKenzie M."/>
            <person name="Knabel M."/>
            <person name="Harris A."/>
            <person name="Allan A.C."/>
            <person name="Gleave A."/>
            <person name="Chen A."/>
            <person name="Janssen B.J."/>
            <person name="Plunkett B."/>
            <person name="Ampomah-Dwamena C."/>
            <person name="Voogd C."/>
            <person name="Leif D."/>
            <person name="Lafferty D."/>
            <person name="Souleyre E.J.F."/>
            <person name="Varkonyi-Gasic E."/>
            <person name="Gambi F."/>
            <person name="Hanley J."/>
            <person name="Yao J.L."/>
            <person name="Cheung J."/>
            <person name="David K.M."/>
            <person name="Warren B."/>
            <person name="Marsh K."/>
            <person name="Snowden K.C."/>
            <person name="Lin-Wang K."/>
            <person name="Brian L."/>
            <person name="Martinez-Sanchez M."/>
            <person name="Wang M."/>
            <person name="Ileperuma N."/>
            <person name="Macnee N."/>
            <person name="Campin R."/>
            <person name="McAtee P."/>
            <person name="Drummond R.S.M."/>
            <person name="Espley R.V."/>
            <person name="Ireland H.S."/>
            <person name="Wu R."/>
            <person name="Atkinson R.G."/>
            <person name="Karunairetnam S."/>
            <person name="Bulley S."/>
            <person name="Chunkath S."/>
            <person name="Hanley Z."/>
            <person name="Storey R."/>
            <person name="Thrimawithana A.H."/>
            <person name="Thomson S."/>
            <person name="David C."/>
            <person name="Testolin R."/>
            <person name="Huang H."/>
            <person name="Hellens R.P."/>
            <person name="Schaffer R.J."/>
        </authorList>
    </citation>
    <scope>NUCLEOTIDE SEQUENCE [LARGE SCALE GENOMIC DNA]</scope>
    <source>
        <strain evidence="9">cv. Red5</strain>
    </source>
</reference>
<keyword evidence="2" id="KW-0805">Transcription regulation</keyword>
<feature type="compositionally biased region" description="Polar residues" evidence="6">
    <location>
        <begin position="348"/>
        <end position="360"/>
    </location>
</feature>
<dbReference type="Proteomes" id="UP000241394">
    <property type="component" value="Chromosome LG23"/>
</dbReference>
<proteinExistence type="predicted"/>
<keyword evidence="4" id="KW-0804">Transcription</keyword>
<dbReference type="OMA" id="QFNHIQF"/>
<dbReference type="Pfam" id="PF03634">
    <property type="entry name" value="TCP"/>
    <property type="match status" value="1"/>
</dbReference>
<comment type="subcellular location">
    <subcellularLocation>
        <location evidence="1">Nucleus</location>
    </subcellularLocation>
</comment>
<dbReference type="Gramene" id="PSR95763">
    <property type="protein sequence ID" value="PSR95763"/>
    <property type="gene ID" value="CEY00_Acc21895"/>
</dbReference>
<name>A0A2R6PRZ3_ACTCC</name>
<evidence type="ECO:0000256" key="3">
    <source>
        <dbReference type="ARBA" id="ARBA00023125"/>
    </source>
</evidence>
<evidence type="ECO:0000256" key="5">
    <source>
        <dbReference type="ARBA" id="ARBA00023242"/>
    </source>
</evidence>
<dbReference type="FunCoup" id="A0A2R6PRZ3">
    <property type="interactions" value="179"/>
</dbReference>
<keyword evidence="3" id="KW-0238">DNA-binding</keyword>
<sequence length="380" mass="42531">MKFPPVLNDEERKMIQNSREKDFEAKAEGDANNISKFNKAPSSSRQWSAFKNPRIVRVSRAFGGKDRHSKVCTVRGLRDRRIRLSVPTAIQLYDLQDRLGLSQPSKVVDWLLDATKHDIDNLPPLQMPPGNFSQFHQRSLVSPELNAPQSSLATFFSPIPEFVKEGGVTQSLLPNKEGTKINYNLEDEQFMGKSNAGMEGKLKEVERESTIVEKTKWMRTNEDQSYIPQVSAQNFFPLSSNLSSFPYNYYHFDPSSLSLSQFGPHGLFPPPQTEASNPSNFMSMQSSLALPSGSQLLLSPPVATPSIFPSFPPYIPNQGESDTRQINHFPFLSSSSHHGLQNPLMPSLHNSFSSPMSASSKVHLHSHNDERQQNKGNTGS</sequence>
<dbReference type="GO" id="GO:0043565">
    <property type="term" value="F:sequence-specific DNA binding"/>
    <property type="evidence" value="ECO:0007669"/>
    <property type="project" value="TreeGrafter"/>
</dbReference>
<dbReference type="InterPro" id="IPR005333">
    <property type="entry name" value="Transcription_factor_TCP"/>
</dbReference>
<dbReference type="OrthoDB" id="1889307at2759"/>
<organism evidence="8 9">
    <name type="scientific">Actinidia chinensis var. chinensis</name>
    <name type="common">Chinese soft-hair kiwi</name>
    <dbReference type="NCBI Taxonomy" id="1590841"/>
    <lineage>
        <taxon>Eukaryota</taxon>
        <taxon>Viridiplantae</taxon>
        <taxon>Streptophyta</taxon>
        <taxon>Embryophyta</taxon>
        <taxon>Tracheophyta</taxon>
        <taxon>Spermatophyta</taxon>
        <taxon>Magnoliopsida</taxon>
        <taxon>eudicotyledons</taxon>
        <taxon>Gunneridae</taxon>
        <taxon>Pentapetalae</taxon>
        <taxon>asterids</taxon>
        <taxon>Ericales</taxon>
        <taxon>Actinidiaceae</taxon>
        <taxon>Actinidia</taxon>
    </lineage>
</organism>
<evidence type="ECO:0000256" key="6">
    <source>
        <dbReference type="SAM" id="MobiDB-lite"/>
    </source>
</evidence>
<protein>
    <submittedName>
        <fullName evidence="8">Transcription factor like</fullName>
    </submittedName>
</protein>
<dbReference type="AlphaFoldDB" id="A0A2R6PRZ3"/>
<evidence type="ECO:0000256" key="2">
    <source>
        <dbReference type="ARBA" id="ARBA00023015"/>
    </source>
</evidence>
<dbReference type="InParanoid" id="A0A2R6PRZ3"/>
<keyword evidence="9" id="KW-1185">Reference proteome</keyword>
<evidence type="ECO:0000259" key="7">
    <source>
        <dbReference type="PROSITE" id="PS51369"/>
    </source>
</evidence>
<feature type="compositionally biased region" description="Basic and acidic residues" evidence="6">
    <location>
        <begin position="17"/>
        <end position="29"/>
    </location>
</feature>
<dbReference type="GO" id="GO:0003700">
    <property type="term" value="F:DNA-binding transcription factor activity"/>
    <property type="evidence" value="ECO:0007669"/>
    <property type="project" value="InterPro"/>
</dbReference>
<dbReference type="PANTHER" id="PTHR31072:SF268">
    <property type="entry name" value="TCP DOMAIN-CONTAINING PROTEIN"/>
    <property type="match status" value="1"/>
</dbReference>
<dbReference type="PANTHER" id="PTHR31072">
    <property type="entry name" value="TRANSCRIPTION FACTOR TCP4-RELATED"/>
    <property type="match status" value="1"/>
</dbReference>
<gene>
    <name evidence="8" type="ORF">CEY00_Acc21895</name>
</gene>
<dbReference type="GO" id="GO:0005634">
    <property type="term" value="C:nucleus"/>
    <property type="evidence" value="ECO:0007669"/>
    <property type="project" value="UniProtKB-SubCell"/>
</dbReference>
<comment type="caution">
    <text evidence="8">The sequence shown here is derived from an EMBL/GenBank/DDBJ whole genome shotgun (WGS) entry which is preliminary data.</text>
</comment>